<dbReference type="AlphaFoldDB" id="A0A226WXI0"/>
<feature type="chain" id="PRO_5011968673" description="Lipoprotein" evidence="1">
    <location>
        <begin position="21"/>
        <end position="47"/>
    </location>
</feature>
<accession>A0A226WXI0</accession>
<dbReference type="Proteomes" id="UP000214720">
    <property type="component" value="Unassembled WGS sequence"/>
</dbReference>
<keyword evidence="1" id="KW-0732">Signal</keyword>
<dbReference type="EMBL" id="MTHB01000185">
    <property type="protein sequence ID" value="OXC75278.1"/>
    <property type="molecule type" value="Genomic_DNA"/>
</dbReference>
<name>A0A226WXI0_CABSO</name>
<feature type="signal peptide" evidence="1">
    <location>
        <begin position="1"/>
        <end position="20"/>
    </location>
</feature>
<sequence length="47" mass="4430">MVKILIATLLVAACAGCAGASGGSSSAAGSSGITMYGVIDQGVSVRK</sequence>
<organism evidence="2 3">
    <name type="scientific">Caballeronia sordidicola</name>
    <name type="common">Burkholderia sordidicola</name>
    <dbReference type="NCBI Taxonomy" id="196367"/>
    <lineage>
        <taxon>Bacteria</taxon>
        <taxon>Pseudomonadati</taxon>
        <taxon>Pseudomonadota</taxon>
        <taxon>Betaproteobacteria</taxon>
        <taxon>Burkholderiales</taxon>
        <taxon>Burkholderiaceae</taxon>
        <taxon>Caballeronia</taxon>
    </lineage>
</organism>
<evidence type="ECO:0000256" key="1">
    <source>
        <dbReference type="SAM" id="SignalP"/>
    </source>
</evidence>
<gene>
    <name evidence="2" type="ORF">BSU04_27925</name>
</gene>
<dbReference type="RefSeq" id="WP_179258453.1">
    <property type="nucleotide sequence ID" value="NZ_MTHB01000185.1"/>
</dbReference>
<comment type="caution">
    <text evidence="2">The sequence shown here is derived from an EMBL/GenBank/DDBJ whole genome shotgun (WGS) entry which is preliminary data.</text>
</comment>
<evidence type="ECO:0000313" key="2">
    <source>
        <dbReference type="EMBL" id="OXC75278.1"/>
    </source>
</evidence>
<proteinExistence type="predicted"/>
<evidence type="ECO:0000313" key="3">
    <source>
        <dbReference type="Proteomes" id="UP000214720"/>
    </source>
</evidence>
<reference evidence="3" key="1">
    <citation type="submission" date="2017-01" db="EMBL/GenBank/DDBJ databases">
        <title>Genome Analysis of Deinococcus marmoris KOPRI26562.</title>
        <authorList>
            <person name="Kim J.H."/>
            <person name="Oh H.-M."/>
        </authorList>
    </citation>
    <scope>NUCLEOTIDE SEQUENCE [LARGE SCALE GENOMIC DNA]</scope>
    <source>
        <strain evidence="3">PAMC 26633</strain>
    </source>
</reference>
<evidence type="ECO:0008006" key="4">
    <source>
        <dbReference type="Google" id="ProtNLM"/>
    </source>
</evidence>
<protein>
    <recommendedName>
        <fullName evidence="4">Lipoprotein</fullName>
    </recommendedName>
</protein>